<evidence type="ECO:0000313" key="2">
    <source>
        <dbReference type="Proteomes" id="UP000003019"/>
    </source>
</evidence>
<keyword evidence="2" id="KW-1185">Reference proteome</keyword>
<dbReference type="HOGENOM" id="CLU_3254583_0_0_4"/>
<dbReference type="EMBL" id="AGAY01000069">
    <property type="protein sequence ID" value="EGY51781.1"/>
    <property type="molecule type" value="Genomic_DNA"/>
</dbReference>
<organism evidence="1 2">
    <name type="scientific">Neisseria shayeganii 871</name>
    <dbReference type="NCBI Taxonomy" id="1032488"/>
    <lineage>
        <taxon>Bacteria</taxon>
        <taxon>Pseudomonadati</taxon>
        <taxon>Pseudomonadota</taxon>
        <taxon>Betaproteobacteria</taxon>
        <taxon>Neisseriales</taxon>
        <taxon>Neisseriaceae</taxon>
        <taxon>Neisseria</taxon>
    </lineage>
</organism>
<evidence type="ECO:0000313" key="1">
    <source>
        <dbReference type="EMBL" id="EGY51781.1"/>
    </source>
</evidence>
<gene>
    <name evidence="1" type="ORF">HMPREF9371_1994</name>
</gene>
<name>G4CK54_9NEIS</name>
<protein>
    <submittedName>
        <fullName evidence="1">Uncharacterized protein</fullName>
    </submittedName>
</protein>
<dbReference type="AlphaFoldDB" id="G4CK54"/>
<dbReference type="STRING" id="1032488.HMPREF9371_1994"/>
<accession>G4CK54</accession>
<reference evidence="1 2" key="1">
    <citation type="submission" date="2011-05" db="EMBL/GenBank/DDBJ databases">
        <authorList>
            <person name="Muzny D."/>
            <person name="Qin X."/>
            <person name="Deng J."/>
            <person name="Jiang H."/>
            <person name="Liu Y."/>
            <person name="Qu J."/>
            <person name="Song X.-Z."/>
            <person name="Zhang L."/>
            <person name="Thornton R."/>
            <person name="Coyle M."/>
            <person name="Francisco L."/>
            <person name="Jackson L."/>
            <person name="Javaid M."/>
            <person name="Korchina V."/>
            <person name="Kovar C."/>
            <person name="Mata R."/>
            <person name="Mathew T."/>
            <person name="Ngo R."/>
            <person name="Nguyen L."/>
            <person name="Nguyen N."/>
            <person name="Okwuonu G."/>
            <person name="Ongeri F."/>
            <person name="Pham C."/>
            <person name="Simmons D."/>
            <person name="Wilczek-Boney K."/>
            <person name="Hale W."/>
            <person name="Jakkamsetti A."/>
            <person name="Pham P."/>
            <person name="Ruth R."/>
            <person name="San Lucas F."/>
            <person name="Warren J."/>
            <person name="Zhang J."/>
            <person name="Zhao Z."/>
            <person name="Zhou C."/>
            <person name="Zhu D."/>
            <person name="Lee S."/>
            <person name="Bess C."/>
            <person name="Blankenburg K."/>
            <person name="Forbes L."/>
            <person name="Fu Q."/>
            <person name="Gubbala S."/>
            <person name="Hirani K."/>
            <person name="Jayaseelan J.C."/>
            <person name="Lara F."/>
            <person name="Munidasa M."/>
            <person name="Palculict T."/>
            <person name="Patil S."/>
            <person name="Pu L.-L."/>
            <person name="Saada N."/>
            <person name="Tang L."/>
            <person name="Weissenberger G."/>
            <person name="Zhu Y."/>
            <person name="Hemphill L."/>
            <person name="Shang Y."/>
            <person name="Youmans B."/>
            <person name="Ayvaz T."/>
            <person name="Ross M."/>
            <person name="Santibanez J."/>
            <person name="Aqrawi P."/>
            <person name="Gross S."/>
            <person name="Joshi V."/>
            <person name="Fowler G."/>
            <person name="Nazareth L."/>
            <person name="Reid J."/>
            <person name="Worley K."/>
            <person name="Petrosino J."/>
            <person name="Highlander S."/>
            <person name="Gibbs R."/>
        </authorList>
    </citation>
    <scope>NUCLEOTIDE SEQUENCE [LARGE SCALE GENOMIC DNA]</scope>
    <source>
        <strain evidence="1 2">871</strain>
    </source>
</reference>
<dbReference type="Proteomes" id="UP000003019">
    <property type="component" value="Unassembled WGS sequence"/>
</dbReference>
<sequence>MPPLPAKNAKPKANQTARFITGGFLSAFTSLRPLQNPHPKDR</sequence>
<proteinExistence type="predicted"/>
<comment type="caution">
    <text evidence="1">The sequence shown here is derived from an EMBL/GenBank/DDBJ whole genome shotgun (WGS) entry which is preliminary data.</text>
</comment>